<gene>
    <name evidence="3" type="ORF">RDB_LOCUS125770</name>
</gene>
<evidence type="ECO:0000256" key="1">
    <source>
        <dbReference type="SAM" id="MobiDB-lite"/>
    </source>
</evidence>
<dbReference type="InterPro" id="IPR046528">
    <property type="entry name" value="DUF6593"/>
</dbReference>
<feature type="region of interest" description="Disordered" evidence="1">
    <location>
        <begin position="1"/>
        <end position="20"/>
    </location>
</feature>
<dbReference type="Pfam" id="PF20236">
    <property type="entry name" value="DUF6593"/>
    <property type="match status" value="1"/>
</dbReference>
<accession>A0A8H3H9P4</accession>
<reference evidence="3" key="1">
    <citation type="submission" date="2021-01" db="EMBL/GenBank/DDBJ databases">
        <authorList>
            <person name="Kaushik A."/>
        </authorList>
    </citation>
    <scope>NUCLEOTIDE SEQUENCE</scope>
    <source>
        <strain evidence="3">AG6-10EEA</strain>
    </source>
</reference>
<proteinExistence type="predicted"/>
<feature type="compositionally biased region" description="Gly residues" evidence="1">
    <location>
        <begin position="281"/>
        <end position="316"/>
    </location>
</feature>
<evidence type="ECO:0000313" key="4">
    <source>
        <dbReference type="Proteomes" id="UP000663853"/>
    </source>
</evidence>
<evidence type="ECO:0000313" key="3">
    <source>
        <dbReference type="EMBL" id="CAE6509876.1"/>
    </source>
</evidence>
<name>A0A8H3H9P4_9AGAM</name>
<feature type="region of interest" description="Disordered" evidence="1">
    <location>
        <begin position="271"/>
        <end position="316"/>
    </location>
</feature>
<organism evidence="3 4">
    <name type="scientific">Rhizoctonia solani</name>
    <dbReference type="NCBI Taxonomy" id="456999"/>
    <lineage>
        <taxon>Eukaryota</taxon>
        <taxon>Fungi</taxon>
        <taxon>Dikarya</taxon>
        <taxon>Basidiomycota</taxon>
        <taxon>Agaricomycotina</taxon>
        <taxon>Agaricomycetes</taxon>
        <taxon>Cantharellales</taxon>
        <taxon>Ceratobasidiaceae</taxon>
        <taxon>Rhizoctonia</taxon>
    </lineage>
</organism>
<comment type="caution">
    <text evidence="3">The sequence shown here is derived from an EMBL/GenBank/DDBJ whole genome shotgun (WGS) entry which is preliminary data.</text>
</comment>
<protein>
    <recommendedName>
        <fullName evidence="2">DUF6593 domain-containing protein</fullName>
    </recommendedName>
</protein>
<evidence type="ECO:0000259" key="2">
    <source>
        <dbReference type="Pfam" id="PF20236"/>
    </source>
</evidence>
<feature type="compositionally biased region" description="Basic and acidic residues" evidence="1">
    <location>
        <begin position="1"/>
        <end position="10"/>
    </location>
</feature>
<feature type="domain" description="DUF6593" evidence="2">
    <location>
        <begin position="129"/>
        <end position="262"/>
    </location>
</feature>
<dbReference type="AlphaFoldDB" id="A0A8H3H9P4"/>
<dbReference type="EMBL" id="CAJMXA010003660">
    <property type="protein sequence ID" value="CAE6509876.1"/>
    <property type="molecule type" value="Genomic_DNA"/>
</dbReference>
<dbReference type="Proteomes" id="UP000663853">
    <property type="component" value="Unassembled WGS sequence"/>
</dbReference>
<sequence length="316" mass="33711">MRARISEKINDLSSDSEAPFAMPPPCGAPRLSQAPRRALLSTTSIRALYGHNAPRLDLIRLSQMVAPPSVVDQTRRSHKYSSYKWCNPGLPFQQAPPFHEPSNFKSWDATGQFGISGGSPLRCAFYRRGEKIYDISTSSQPRSTTTIIRDGTVIASIEWSAVSRTKSKVVIEGHTGTLDRTFPKAGRWTRSRIYKTINGKTLKWKINGSCLCCVAPDTGFNLAFHNGVAINAFSVNTSTLDIFDEGLDIQDMLVATWVMMEVIIRGRNPTASPLGDMLGEGPWGGNGGSNGGGDDGGGSGVGGDGGNGDGGGGGGE</sequence>